<dbReference type="InterPro" id="IPR041798">
    <property type="entry name" value="Otoconin-90"/>
</dbReference>
<feature type="binding site" evidence="14">
    <location>
        <position position="362"/>
    </location>
    <ligand>
        <name>Ca(2+)</name>
        <dbReference type="ChEBI" id="CHEBI:29108"/>
    </ligand>
</feature>
<accession>A0A669PQU7</accession>
<sequence length="510" mass="56795">MHCNEVYVILFSILKSLFFSNLFAEVGGQELEPPAFLPELLNTPERILNNATFLNGVFQNVESVALFFDCLGSHFTWLQSIFTNFPALLNFVNKMKCVSGFCPRDFEDYGCSCRFEMEGLPVDEADECCFQHRKCYEEAMEMECTWDPSKISTDVTCSAENLTCENGDPCEQFLCTCDKDAIECFRNAHINSSLNGLDVSSCPSLVTEFFHRGIEKTEAVTASVEEAPKSWKNKEDRFRGAEVPAGEISTSPGSFQADINSAEVRIIPTEFIPADTSAKTKEKEAIPTRGGLGKPSPRPALELSLSARGPNGPAEKVCERLTFLQERGNGREKRELPQLGEMLFCLTERCPEEFESYGCYCGQEGRGHPADALDRCCFSHHCCVEQVKKLGCPAERSSQSEVVCFDHTPKCIGWSLCEKLLCACDQTAAECMASAFFNESLKFPHAQVCQEEKASCRGGPYERPSVSTEPGAGTSSSEESSEEEGSPRRRARRETRRPPGKPRSWQHRGR</sequence>
<dbReference type="GO" id="GO:0005576">
    <property type="term" value="C:extracellular region"/>
    <property type="evidence" value="ECO:0007669"/>
    <property type="project" value="UniProtKB-SubCell"/>
</dbReference>
<evidence type="ECO:0000256" key="6">
    <source>
        <dbReference type="ARBA" id="ARBA00022737"/>
    </source>
</evidence>
<keyword evidence="5 17" id="KW-0732">Signal</keyword>
<dbReference type="AlphaFoldDB" id="A0A669PQU7"/>
<evidence type="ECO:0000256" key="2">
    <source>
        <dbReference type="ARBA" id="ARBA00007056"/>
    </source>
</evidence>
<evidence type="ECO:0000256" key="13">
    <source>
        <dbReference type="PIRSR" id="PIRSR601211-1"/>
    </source>
</evidence>
<feature type="domain" description="Phospholipase A2-like central" evidence="19">
    <location>
        <begin position="87"/>
        <end position="203"/>
    </location>
</feature>
<evidence type="ECO:0000256" key="1">
    <source>
        <dbReference type="ARBA" id="ARBA00004613"/>
    </source>
</evidence>
<comment type="subcellular location">
    <subcellularLocation>
        <location evidence="1 17">Secreted</location>
    </subcellularLocation>
</comment>
<evidence type="ECO:0000313" key="20">
    <source>
        <dbReference type="Ensembl" id="ENSPCLP00000004056.1"/>
    </source>
</evidence>
<feature type="active site" evidence="13">
    <location>
        <position position="425"/>
    </location>
</feature>
<evidence type="ECO:0000256" key="7">
    <source>
        <dbReference type="ARBA" id="ARBA00022837"/>
    </source>
</evidence>
<evidence type="ECO:0000313" key="21">
    <source>
        <dbReference type="Proteomes" id="UP000472261"/>
    </source>
</evidence>
<evidence type="ECO:0000256" key="17">
    <source>
        <dbReference type="RuleBase" id="RU361236"/>
    </source>
</evidence>
<keyword evidence="4 14" id="KW-0479">Metal-binding</keyword>
<name>A0A669PQU7_PHACC</name>
<feature type="active site" evidence="13">
    <location>
        <position position="380"/>
    </location>
</feature>
<comment type="subunit">
    <text evidence="11">Interacts with OTOL1.</text>
</comment>
<dbReference type="InterPro" id="IPR001211">
    <property type="entry name" value="PLA2"/>
</dbReference>
<organism evidence="20 21">
    <name type="scientific">Phasianus colchicus</name>
    <name type="common">Common pheasant</name>
    <dbReference type="NCBI Taxonomy" id="9054"/>
    <lineage>
        <taxon>Eukaryota</taxon>
        <taxon>Metazoa</taxon>
        <taxon>Chordata</taxon>
        <taxon>Craniata</taxon>
        <taxon>Vertebrata</taxon>
        <taxon>Euteleostomi</taxon>
        <taxon>Archelosauria</taxon>
        <taxon>Archosauria</taxon>
        <taxon>Dinosauria</taxon>
        <taxon>Saurischia</taxon>
        <taxon>Theropoda</taxon>
        <taxon>Coelurosauria</taxon>
        <taxon>Aves</taxon>
        <taxon>Neognathae</taxon>
        <taxon>Galloanserae</taxon>
        <taxon>Galliformes</taxon>
        <taxon>Phasianidae</taxon>
        <taxon>Phasianinae</taxon>
        <taxon>Phasianus</taxon>
    </lineage>
</organism>
<dbReference type="PROSITE" id="PS00119">
    <property type="entry name" value="PA2_ASP"/>
    <property type="match status" value="1"/>
</dbReference>
<evidence type="ECO:0000256" key="12">
    <source>
        <dbReference type="ARBA" id="ARBA00072093"/>
    </source>
</evidence>
<protein>
    <recommendedName>
        <fullName evidence="12">Otoconin-90</fullName>
    </recommendedName>
</protein>
<dbReference type="InterPro" id="IPR033112">
    <property type="entry name" value="PLA2_Asp_AS"/>
</dbReference>
<comment type="function">
    <text evidence="10">Major protein of the otoconia, a calcium carbonate structure in the saccule and utricle of the ear. Together with OTOL1, acts as a scaffold for otoconia biomineralization: sequesters calcium and forms interconnecting fibrils between otoconia that are incorporated into the calcium crystal structure. Together with OTOL1, modulates calcite crystal morphology and growth kinetics. It is unlikely that this protein has phospholipase A2 activity.</text>
</comment>
<evidence type="ECO:0000256" key="11">
    <source>
        <dbReference type="ARBA" id="ARBA00062863"/>
    </source>
</evidence>
<dbReference type="PANTHER" id="PTHR11716:SF1">
    <property type="entry name" value="OTOCONIN-90"/>
    <property type="match status" value="1"/>
</dbReference>
<evidence type="ECO:0000256" key="10">
    <source>
        <dbReference type="ARBA" id="ARBA00059270"/>
    </source>
</evidence>
<feature type="disulfide bond" evidence="15">
    <location>
        <begin position="411"/>
        <end position="422"/>
    </location>
</feature>
<dbReference type="GO" id="GO:0005509">
    <property type="term" value="F:calcium ion binding"/>
    <property type="evidence" value="ECO:0007669"/>
    <property type="project" value="InterPro"/>
</dbReference>
<feature type="binding site" evidence="14">
    <location>
        <position position="360"/>
    </location>
    <ligand>
        <name>Ca(2+)</name>
        <dbReference type="ChEBI" id="CHEBI:29108"/>
    </ligand>
</feature>
<feature type="disulfide bond" evidence="15">
    <location>
        <begin position="383"/>
        <end position="424"/>
    </location>
</feature>
<feature type="compositionally biased region" description="Basic residues" evidence="18">
    <location>
        <begin position="488"/>
        <end position="510"/>
    </location>
</feature>
<dbReference type="Gene3D" id="1.20.90.10">
    <property type="entry name" value="Phospholipase A2 domain"/>
    <property type="match status" value="2"/>
</dbReference>
<comment type="cofactor">
    <cofactor evidence="14">
        <name>Ca(2+)</name>
        <dbReference type="ChEBI" id="CHEBI:29108"/>
    </cofactor>
    <text evidence="14">Binds 1 Ca(2+) ion per subunit.</text>
</comment>
<feature type="region of interest" description="Disordered" evidence="18">
    <location>
        <begin position="277"/>
        <end position="298"/>
    </location>
</feature>
<feature type="disulfide bond" evidence="15">
    <location>
        <begin position="392"/>
        <end position="417"/>
    </location>
</feature>
<keyword evidence="7 14" id="KW-0106">Calcium</keyword>
<comment type="similarity">
    <text evidence="2 16">Belongs to the phospholipase A2 family.</text>
</comment>
<evidence type="ECO:0000256" key="4">
    <source>
        <dbReference type="ARBA" id="ARBA00022723"/>
    </source>
</evidence>
<dbReference type="PROSITE" id="PS00118">
    <property type="entry name" value="PA2_HIS"/>
    <property type="match status" value="2"/>
</dbReference>
<evidence type="ECO:0000256" key="9">
    <source>
        <dbReference type="ARBA" id="ARBA00023180"/>
    </source>
</evidence>
<keyword evidence="3 17" id="KW-0964">Secreted</keyword>
<keyword evidence="6" id="KW-0677">Repeat</keyword>
<feature type="compositionally biased region" description="Low complexity" evidence="18">
    <location>
        <begin position="467"/>
        <end position="478"/>
    </location>
</feature>
<dbReference type="InterPro" id="IPR033113">
    <property type="entry name" value="PLA2_histidine"/>
</dbReference>
<reference evidence="20" key="2">
    <citation type="submission" date="2025-09" db="UniProtKB">
        <authorList>
            <consortium name="Ensembl"/>
        </authorList>
    </citation>
    <scope>IDENTIFICATION</scope>
</reference>
<evidence type="ECO:0000256" key="8">
    <source>
        <dbReference type="ARBA" id="ARBA00023157"/>
    </source>
</evidence>
<dbReference type="Ensembl" id="ENSPCLT00000005701.1">
    <property type="protein sequence ID" value="ENSPCLP00000004056.1"/>
    <property type="gene ID" value="ENSPCLG00000003539.1"/>
</dbReference>
<dbReference type="SUPFAM" id="SSF48619">
    <property type="entry name" value="Phospholipase A2, PLA2"/>
    <property type="match status" value="2"/>
</dbReference>
<proteinExistence type="inferred from homology"/>
<evidence type="ECO:0000256" key="5">
    <source>
        <dbReference type="ARBA" id="ARBA00022729"/>
    </source>
</evidence>
<dbReference type="InterPro" id="IPR036444">
    <property type="entry name" value="PLipase_A2_dom_sf"/>
</dbReference>
<feature type="chain" id="PRO_5025705356" description="Otoconin-90" evidence="17">
    <location>
        <begin position="29"/>
        <end position="510"/>
    </location>
</feature>
<feature type="disulfide bond" evidence="15">
    <location>
        <begin position="376"/>
        <end position="431"/>
    </location>
</feature>
<dbReference type="GO" id="GO:0005543">
    <property type="term" value="F:phospholipid binding"/>
    <property type="evidence" value="ECO:0007669"/>
    <property type="project" value="TreeGrafter"/>
</dbReference>
<reference evidence="20" key="1">
    <citation type="submission" date="2025-08" db="UniProtKB">
        <authorList>
            <consortium name="Ensembl"/>
        </authorList>
    </citation>
    <scope>IDENTIFICATION</scope>
</reference>
<feature type="signal peptide" evidence="17">
    <location>
        <begin position="1"/>
        <end position="28"/>
    </location>
</feature>
<dbReference type="CDD" id="cd04707">
    <property type="entry name" value="otoconin_90"/>
    <property type="match status" value="2"/>
</dbReference>
<dbReference type="GO" id="GO:0006644">
    <property type="term" value="P:phospholipid metabolic process"/>
    <property type="evidence" value="ECO:0007669"/>
    <property type="project" value="InterPro"/>
</dbReference>
<dbReference type="Proteomes" id="UP000472261">
    <property type="component" value="Unplaced"/>
</dbReference>
<dbReference type="GO" id="GO:0047498">
    <property type="term" value="F:calcium-dependent phospholipase A2 activity"/>
    <property type="evidence" value="ECO:0007669"/>
    <property type="project" value="TreeGrafter"/>
</dbReference>
<feature type="disulfide bond" evidence="15">
    <location>
        <begin position="382"/>
        <end position="456"/>
    </location>
</feature>
<dbReference type="FunFam" id="1.20.90.10:FF:000009">
    <property type="entry name" value="Otoconin-90"/>
    <property type="match status" value="1"/>
</dbReference>
<dbReference type="PRINTS" id="PR00389">
    <property type="entry name" value="PHPHLIPASEA2"/>
</dbReference>
<feature type="domain" description="Phospholipase A2-like central" evidence="19">
    <location>
        <begin position="335"/>
        <end position="450"/>
    </location>
</feature>
<dbReference type="GO" id="GO:0016042">
    <property type="term" value="P:lipid catabolic process"/>
    <property type="evidence" value="ECO:0007669"/>
    <property type="project" value="InterPro"/>
</dbReference>
<dbReference type="Pfam" id="PF00068">
    <property type="entry name" value="Phospholip_A2_1"/>
    <property type="match status" value="2"/>
</dbReference>
<dbReference type="OMA" id="HCEHLLC"/>
<feature type="disulfide bond" evidence="15">
    <location>
        <begin position="361"/>
        <end position="377"/>
    </location>
</feature>
<evidence type="ECO:0000256" key="15">
    <source>
        <dbReference type="PIRSR" id="PIRSR601211-3"/>
    </source>
</evidence>
<dbReference type="GO" id="GO:0050482">
    <property type="term" value="P:arachidonate secretion"/>
    <property type="evidence" value="ECO:0007669"/>
    <property type="project" value="InterPro"/>
</dbReference>
<dbReference type="FunFam" id="1.20.90.10:FF:000006">
    <property type="entry name" value="Otoconin-90"/>
    <property type="match status" value="1"/>
</dbReference>
<evidence type="ECO:0000259" key="19">
    <source>
        <dbReference type="SMART" id="SM00085"/>
    </source>
</evidence>
<dbReference type="InterPro" id="IPR016090">
    <property type="entry name" value="PLA2-like_dom"/>
</dbReference>
<feature type="region of interest" description="Disordered" evidence="18">
    <location>
        <begin position="456"/>
        <end position="510"/>
    </location>
</feature>
<keyword evidence="8 15" id="KW-1015">Disulfide bond</keyword>
<keyword evidence="9" id="KW-0325">Glycoprotein</keyword>
<keyword evidence="21" id="KW-1185">Reference proteome</keyword>
<evidence type="ECO:0000256" key="3">
    <source>
        <dbReference type="ARBA" id="ARBA00022525"/>
    </source>
</evidence>
<dbReference type="PANTHER" id="PTHR11716">
    <property type="entry name" value="PHOSPHOLIPASE A2 FAMILY MEMBER"/>
    <property type="match status" value="1"/>
</dbReference>
<evidence type="ECO:0000256" key="16">
    <source>
        <dbReference type="RuleBase" id="RU003654"/>
    </source>
</evidence>
<dbReference type="SMART" id="SM00085">
    <property type="entry name" value="PA2c"/>
    <property type="match status" value="2"/>
</dbReference>
<evidence type="ECO:0000256" key="14">
    <source>
        <dbReference type="PIRSR" id="PIRSR601211-2"/>
    </source>
</evidence>
<evidence type="ECO:0000256" key="18">
    <source>
        <dbReference type="SAM" id="MobiDB-lite"/>
    </source>
</evidence>